<protein>
    <submittedName>
        <fullName evidence="2">SH3 domain-containing protein</fullName>
    </submittedName>
</protein>
<evidence type="ECO:0000256" key="1">
    <source>
        <dbReference type="SAM" id="SignalP"/>
    </source>
</evidence>
<evidence type="ECO:0000313" key="2">
    <source>
        <dbReference type="EMBL" id="QIY89298.1"/>
    </source>
</evidence>
<accession>A0ABX6KMC3</accession>
<proteinExistence type="predicted"/>
<feature type="chain" id="PRO_5045540697" evidence="1">
    <location>
        <begin position="21"/>
        <end position="236"/>
    </location>
</feature>
<dbReference type="EMBL" id="CP050995">
    <property type="protein sequence ID" value="QIY89298.1"/>
    <property type="molecule type" value="Genomic_DNA"/>
</dbReference>
<keyword evidence="3" id="KW-1185">Reference proteome</keyword>
<name>A0ABX6KMC3_CHRGL</name>
<keyword evidence="1" id="KW-0732">Signal</keyword>
<dbReference type="Proteomes" id="UP000501570">
    <property type="component" value="Chromosome"/>
</dbReference>
<dbReference type="Gene3D" id="2.30.30.40">
    <property type="entry name" value="SH3 Domains"/>
    <property type="match status" value="1"/>
</dbReference>
<dbReference type="RefSeq" id="WP_168237309.1">
    <property type="nucleotide sequence ID" value="NZ_CP050995.1"/>
</dbReference>
<evidence type="ECO:0000313" key="3">
    <source>
        <dbReference type="Proteomes" id="UP000501570"/>
    </source>
</evidence>
<organism evidence="2 3">
    <name type="scientific">Chryseobacterium gallinarum</name>
    <dbReference type="NCBI Taxonomy" id="1324352"/>
    <lineage>
        <taxon>Bacteria</taxon>
        <taxon>Pseudomonadati</taxon>
        <taxon>Bacteroidota</taxon>
        <taxon>Flavobacteriia</taxon>
        <taxon>Flavobacteriales</taxon>
        <taxon>Weeksellaceae</taxon>
        <taxon>Chryseobacterium group</taxon>
        <taxon>Chryseobacterium</taxon>
    </lineage>
</organism>
<reference evidence="2 3" key="1">
    <citation type="submission" date="2019-09" db="EMBL/GenBank/DDBJ databases">
        <title>FDA dAtabase for Regulatory Grade micrObial Sequences (FDA-ARGOS): Supporting development and validation of Infectious Disease Dx tests.</title>
        <authorList>
            <person name="Sciortino C."/>
            <person name="Tallon L."/>
            <person name="Sadzewicz L."/>
            <person name="Vavikolanu K."/>
            <person name="Mehta A."/>
            <person name="Aluvathingal J."/>
            <person name="Nadendla S."/>
            <person name="Nandy P."/>
            <person name="Geyer C."/>
            <person name="Yan Y."/>
            <person name="Sichtig H."/>
        </authorList>
    </citation>
    <scope>NUCLEOTIDE SEQUENCE [LARGE SCALE GENOMIC DNA]</scope>
    <source>
        <strain evidence="2 3">FDAARGOS_636</strain>
    </source>
</reference>
<feature type="signal peptide" evidence="1">
    <location>
        <begin position="1"/>
        <end position="20"/>
    </location>
</feature>
<gene>
    <name evidence="2" type="ORF">FOB44_00955</name>
</gene>
<sequence length="236" mass="26709">MKTKKIFLLLAALSTQLSFAQFAKVVDKDGYVNVRKNADAKSNIIGKINSEEILYIFSEDPDESWLNIDYSHKKEKPLTGYIHRSRVKFIESYTEVPSTVKNTDNAVFKSGNRTVSILSGPFDYPGHKKDFSSVTAGNDRLLEKYKGQEIWGTDGLVPQTHYKSITIQTGNKTIQIPQKDIENLFNVNNESTRCYFDIHNDTLYIMMNNSEGAGAYAALFIIKKGEYKGRILAVPF</sequence>